<sequence length="106" mass="12000">MALQVDELFQRLPTAMDRFARRTPVLFQMRFSGNCNSECNPLDEELKTSLKPNVLCRGGGDDSAKGNKLTRNTNVAVACPYVAPRFAQKMPALFLLHRMVIRRRST</sequence>
<keyword evidence="2" id="KW-1185">Reference proteome</keyword>
<dbReference type="Proteomes" id="UP000327044">
    <property type="component" value="Unassembled WGS sequence"/>
</dbReference>
<evidence type="ECO:0000313" key="2">
    <source>
        <dbReference type="Proteomes" id="UP000327044"/>
    </source>
</evidence>
<accession>A0A5N4A2U6</accession>
<dbReference type="InParanoid" id="A0A5N4A2U6"/>
<name>A0A5N4A2U6_PHOPY</name>
<comment type="caution">
    <text evidence="1">The sequence shown here is derived from an EMBL/GenBank/DDBJ whole genome shotgun (WGS) entry which is preliminary data.</text>
</comment>
<gene>
    <name evidence="1" type="ORF">PPYR_03399</name>
</gene>
<proteinExistence type="predicted"/>
<reference evidence="1 2" key="1">
    <citation type="journal article" date="2018" name="Elife">
        <title>Firefly genomes illuminate parallel origins of bioluminescence in beetles.</title>
        <authorList>
            <person name="Fallon T.R."/>
            <person name="Lower S.E."/>
            <person name="Chang C.H."/>
            <person name="Bessho-Uehara M."/>
            <person name="Martin G.J."/>
            <person name="Bewick A.J."/>
            <person name="Behringer M."/>
            <person name="Debat H.J."/>
            <person name="Wong I."/>
            <person name="Day J.C."/>
            <person name="Suvorov A."/>
            <person name="Silva C.J."/>
            <person name="Stanger-Hall K.F."/>
            <person name="Hall D.W."/>
            <person name="Schmitz R.J."/>
            <person name="Nelson D.R."/>
            <person name="Lewis S.M."/>
            <person name="Shigenobu S."/>
            <person name="Bybee S.M."/>
            <person name="Larracuente A.M."/>
            <person name="Oba Y."/>
            <person name="Weng J.K."/>
        </authorList>
    </citation>
    <scope>NUCLEOTIDE SEQUENCE [LARGE SCALE GENOMIC DNA]</scope>
    <source>
        <strain evidence="1">1611_PpyrPB1</strain>
        <tissue evidence="1">Whole body</tissue>
    </source>
</reference>
<evidence type="ECO:0000313" key="1">
    <source>
        <dbReference type="EMBL" id="KAB0791599.1"/>
    </source>
</evidence>
<protein>
    <submittedName>
        <fullName evidence="1">Uncharacterized protein</fullName>
    </submittedName>
</protein>
<organism evidence="1 2">
    <name type="scientific">Photinus pyralis</name>
    <name type="common">Common eastern firefly</name>
    <name type="synonym">Lampyris pyralis</name>
    <dbReference type="NCBI Taxonomy" id="7054"/>
    <lineage>
        <taxon>Eukaryota</taxon>
        <taxon>Metazoa</taxon>
        <taxon>Ecdysozoa</taxon>
        <taxon>Arthropoda</taxon>
        <taxon>Hexapoda</taxon>
        <taxon>Insecta</taxon>
        <taxon>Pterygota</taxon>
        <taxon>Neoptera</taxon>
        <taxon>Endopterygota</taxon>
        <taxon>Coleoptera</taxon>
        <taxon>Polyphaga</taxon>
        <taxon>Elateriformia</taxon>
        <taxon>Elateroidea</taxon>
        <taxon>Lampyridae</taxon>
        <taxon>Lampyrinae</taxon>
        <taxon>Photinus</taxon>
    </lineage>
</organism>
<dbReference type="AlphaFoldDB" id="A0A5N4A2U6"/>
<dbReference type="EMBL" id="VVIM01000011">
    <property type="protein sequence ID" value="KAB0791599.1"/>
    <property type="molecule type" value="Genomic_DNA"/>
</dbReference>